<dbReference type="AlphaFoldDB" id="A0A1B7ND49"/>
<accession>A0A1B7ND49</accession>
<reference evidence="1 2" key="1">
    <citation type="submission" date="2016-06" db="EMBL/GenBank/DDBJ databases">
        <title>Comparative genomics of the ectomycorrhizal sister species Rhizopogon vinicolor and Rhizopogon vesiculosus (Basidiomycota: Boletales) reveals a divergence of the mating type B locus.</title>
        <authorList>
            <consortium name="DOE Joint Genome Institute"/>
            <person name="Mujic A.B."/>
            <person name="Kuo A."/>
            <person name="Tritt A."/>
            <person name="Lipzen A."/>
            <person name="Chen C."/>
            <person name="Johnson J."/>
            <person name="Sharma A."/>
            <person name="Barry K."/>
            <person name="Grigoriev I.V."/>
            <person name="Spatafora J.W."/>
        </authorList>
    </citation>
    <scope>NUCLEOTIDE SEQUENCE [LARGE SCALE GENOMIC DNA]</scope>
    <source>
        <strain evidence="1 2">AM-OR11-026</strain>
    </source>
</reference>
<keyword evidence="2" id="KW-1185">Reference proteome</keyword>
<dbReference type="Proteomes" id="UP000092154">
    <property type="component" value="Unassembled WGS sequence"/>
</dbReference>
<evidence type="ECO:0000313" key="1">
    <source>
        <dbReference type="EMBL" id="OAX42758.1"/>
    </source>
</evidence>
<sequence>SIMGSNGSVESNMINALLFVFGYRASSKMLQGKLSELIHNSVRYLDLYECSIDLVRSFMHQMNQPGPDAYPVVQNPSLIAARIELSIVY</sequence>
<name>A0A1B7ND49_9AGAM</name>
<dbReference type="STRING" id="1314800.A0A1B7ND49"/>
<dbReference type="Gene3D" id="3.40.50.300">
    <property type="entry name" value="P-loop containing nucleotide triphosphate hydrolases"/>
    <property type="match status" value="1"/>
</dbReference>
<dbReference type="OrthoDB" id="2682222at2759"/>
<proteinExistence type="predicted"/>
<organism evidence="1 2">
    <name type="scientific">Rhizopogon vinicolor AM-OR11-026</name>
    <dbReference type="NCBI Taxonomy" id="1314800"/>
    <lineage>
        <taxon>Eukaryota</taxon>
        <taxon>Fungi</taxon>
        <taxon>Dikarya</taxon>
        <taxon>Basidiomycota</taxon>
        <taxon>Agaricomycotina</taxon>
        <taxon>Agaricomycetes</taxon>
        <taxon>Agaricomycetidae</taxon>
        <taxon>Boletales</taxon>
        <taxon>Suillineae</taxon>
        <taxon>Rhizopogonaceae</taxon>
        <taxon>Rhizopogon</taxon>
    </lineage>
</organism>
<dbReference type="InParanoid" id="A0A1B7ND49"/>
<gene>
    <name evidence="1" type="ORF">K503DRAFT_682697</name>
</gene>
<dbReference type="InterPro" id="IPR027417">
    <property type="entry name" value="P-loop_NTPase"/>
</dbReference>
<dbReference type="EMBL" id="KV448150">
    <property type="protein sequence ID" value="OAX42758.1"/>
    <property type="molecule type" value="Genomic_DNA"/>
</dbReference>
<protein>
    <submittedName>
        <fullName evidence="1">Uncharacterized protein</fullName>
    </submittedName>
</protein>
<evidence type="ECO:0000313" key="2">
    <source>
        <dbReference type="Proteomes" id="UP000092154"/>
    </source>
</evidence>
<feature type="non-terminal residue" evidence="1">
    <location>
        <position position="1"/>
    </location>
</feature>